<keyword evidence="8" id="KW-0007">Acetylation</keyword>
<dbReference type="InterPro" id="IPR006089">
    <property type="entry name" value="Acyl-CoA_DH_CS"/>
</dbReference>
<feature type="domain" description="Acyl-CoA oxidase/dehydrogenase middle" evidence="17">
    <location>
        <begin position="148"/>
        <end position="246"/>
    </location>
</feature>
<keyword evidence="5 15" id="KW-0285">Flavoprotein</keyword>
<evidence type="ECO:0000259" key="17">
    <source>
        <dbReference type="Pfam" id="PF02770"/>
    </source>
</evidence>
<gene>
    <name evidence="20" type="ORF">KEG57_07590</name>
</gene>
<dbReference type="InterPro" id="IPR009075">
    <property type="entry name" value="AcylCo_DH/oxidase_C"/>
</dbReference>
<comment type="similarity">
    <text evidence="3 15">Belongs to the acyl-CoA dehydrogenase family.</text>
</comment>
<reference evidence="20 21" key="1">
    <citation type="submission" date="2021-04" db="EMBL/GenBank/DDBJ databases">
        <title>Genome analysis of Polyangium sp.</title>
        <authorList>
            <person name="Li Y."/>
            <person name="Wang J."/>
        </authorList>
    </citation>
    <scope>NUCLEOTIDE SEQUENCE [LARGE SCALE GENOMIC DNA]</scope>
    <source>
        <strain evidence="20 21">SDU14</strain>
    </source>
</reference>
<sequence length="575" mass="62939">MPPLIEQSFTKALFHGVIAEDMIFPYPEMTSEERQNTSIILDSVRRFFAANVDSAKIDREQEIPKEVMDGLRSLGLFGLQIPTEYGGIGLSTAAYARVMQEIGGMDASIAVTLGAHQSIGYKSLLLFGTPEQKRRYLPKLATGESIAAFALTEPSAGSDAAAIKTRAEVVDGGAAYVLNGSKIWITNGGFADVFTVFARTSTLEEGAKPKITAFIVERGMGVTSGPNEHKLGIRGSSTTEIFLENVRVPRENVVGDVGKGFKVAMEVLNSGRLGLASGCVGICKTLLRLAIARVEERRAFGRNIGDFGLIKDKIARMLAETYALESMTYLTAGLVDSKIADYSLESAICKVKGSETLWGVVNETLQIAAGIGYMQAYPYERILRDSRVNLIFEGTNEILRCFIALSGMAAPGKALAEVAKAMREPIKGFGLLSDFALRKARAALGRERMTRVHPLLGREAVIFEEYVSELAVQAENVLRKHGRDIAEMQFTQLRIADMVMDLFAVAACLTRTTRAIERRGEDGARREIDLCSLYLNMAHKRLRQNVSDFARNDDELRKAIAGRAYIDGAYPFDVL</sequence>
<evidence type="ECO:0000259" key="16">
    <source>
        <dbReference type="Pfam" id="PF00441"/>
    </source>
</evidence>
<dbReference type="PANTHER" id="PTHR43884">
    <property type="entry name" value="ACYL-COA DEHYDROGENASE"/>
    <property type="match status" value="1"/>
</dbReference>
<dbReference type="InterPro" id="IPR009100">
    <property type="entry name" value="AcylCoA_DH/oxidase_NM_dom_sf"/>
</dbReference>
<evidence type="ECO:0000256" key="10">
    <source>
        <dbReference type="ARBA" id="ARBA00023136"/>
    </source>
</evidence>
<evidence type="ECO:0000256" key="14">
    <source>
        <dbReference type="ARBA" id="ARBA00049224"/>
    </source>
</evidence>
<dbReference type="Pfam" id="PF00441">
    <property type="entry name" value="Acyl-CoA_dh_1"/>
    <property type="match status" value="1"/>
</dbReference>
<evidence type="ECO:0000256" key="6">
    <source>
        <dbReference type="ARBA" id="ARBA00022827"/>
    </source>
</evidence>
<dbReference type="InterPro" id="IPR049448">
    <property type="entry name" value="ACAD9/ACADV-like_C"/>
</dbReference>
<keyword evidence="7" id="KW-0809">Transit peptide</keyword>
<evidence type="ECO:0000256" key="11">
    <source>
        <dbReference type="ARBA" id="ARBA00047916"/>
    </source>
</evidence>
<dbReference type="SUPFAM" id="SSF56645">
    <property type="entry name" value="Acyl-CoA dehydrogenase NM domain-like"/>
    <property type="match status" value="1"/>
</dbReference>
<dbReference type="RefSeq" id="WP_272417385.1">
    <property type="nucleotide sequence ID" value="NZ_JAGTJJ010000002.1"/>
</dbReference>
<dbReference type="InterPro" id="IPR006091">
    <property type="entry name" value="Acyl-CoA_Oxase/DH_mid-dom"/>
</dbReference>
<evidence type="ECO:0000256" key="4">
    <source>
        <dbReference type="ARBA" id="ARBA00022553"/>
    </source>
</evidence>
<proteinExistence type="inferred from homology"/>
<dbReference type="FunFam" id="2.40.110.10:FF:000006">
    <property type="entry name" value="very long-chain specific acyl-CoA dehydrogenase, mitochondrial"/>
    <property type="match status" value="1"/>
</dbReference>
<comment type="subcellular location">
    <subcellularLocation>
        <location evidence="2">Membrane</location>
        <topology evidence="2">Peripheral membrane protein</topology>
    </subcellularLocation>
</comment>
<accession>A0A9X3X030</accession>
<dbReference type="FunFam" id="1.20.140.10:FF:000008">
    <property type="entry name" value="acyl-CoA dehydrogenase family member 9, mitochondrial"/>
    <property type="match status" value="1"/>
</dbReference>
<evidence type="ECO:0000313" key="21">
    <source>
        <dbReference type="Proteomes" id="UP001151081"/>
    </source>
</evidence>
<comment type="catalytic activity">
    <reaction evidence="14">
        <text>octadecanoyl-CoA + oxidized [electron-transfer flavoprotein] + H(+) = (2E)-octadecenoyl-CoA + reduced [electron-transfer flavoprotein]</text>
        <dbReference type="Rhea" id="RHEA:47240"/>
        <dbReference type="Rhea" id="RHEA-COMP:10685"/>
        <dbReference type="Rhea" id="RHEA-COMP:10686"/>
        <dbReference type="ChEBI" id="CHEBI:15378"/>
        <dbReference type="ChEBI" id="CHEBI:57394"/>
        <dbReference type="ChEBI" id="CHEBI:57692"/>
        <dbReference type="ChEBI" id="CHEBI:58307"/>
        <dbReference type="ChEBI" id="CHEBI:71412"/>
    </reaction>
    <physiologicalReaction direction="left-to-right" evidence="14">
        <dbReference type="Rhea" id="RHEA:47241"/>
    </physiologicalReaction>
</comment>
<dbReference type="FunFam" id="1.10.540.10:FF:000001">
    <property type="entry name" value="Very long-chain-specific acyl-CoA dehydrogenase, mitochondrial"/>
    <property type="match status" value="1"/>
</dbReference>
<evidence type="ECO:0000256" key="15">
    <source>
        <dbReference type="RuleBase" id="RU362125"/>
    </source>
</evidence>
<dbReference type="GO" id="GO:0006631">
    <property type="term" value="P:fatty acid metabolic process"/>
    <property type="evidence" value="ECO:0007669"/>
    <property type="project" value="UniProtKB-ARBA"/>
</dbReference>
<keyword evidence="9 15" id="KW-0560">Oxidoreductase</keyword>
<comment type="catalytic activity">
    <reaction evidence="12">
        <text>tetradecanoyl-CoA + oxidized [electron-transfer flavoprotein] + H(+) = (2E)-tetradecenoyl-CoA + reduced [electron-transfer flavoprotein]</text>
        <dbReference type="Rhea" id="RHEA:47316"/>
        <dbReference type="Rhea" id="RHEA-COMP:10685"/>
        <dbReference type="Rhea" id="RHEA-COMP:10686"/>
        <dbReference type="ChEBI" id="CHEBI:15378"/>
        <dbReference type="ChEBI" id="CHEBI:57385"/>
        <dbReference type="ChEBI" id="CHEBI:57692"/>
        <dbReference type="ChEBI" id="CHEBI:58307"/>
        <dbReference type="ChEBI" id="CHEBI:61405"/>
    </reaction>
    <physiologicalReaction direction="left-to-right" evidence="12">
        <dbReference type="Rhea" id="RHEA:47317"/>
    </physiologicalReaction>
</comment>
<name>A0A9X3X030_9BACT</name>
<evidence type="ECO:0000256" key="2">
    <source>
        <dbReference type="ARBA" id="ARBA00004170"/>
    </source>
</evidence>
<organism evidence="20 21">
    <name type="scientific">Polyangium jinanense</name>
    <dbReference type="NCBI Taxonomy" id="2829994"/>
    <lineage>
        <taxon>Bacteria</taxon>
        <taxon>Pseudomonadati</taxon>
        <taxon>Myxococcota</taxon>
        <taxon>Polyangia</taxon>
        <taxon>Polyangiales</taxon>
        <taxon>Polyangiaceae</taxon>
        <taxon>Polyangium</taxon>
    </lineage>
</organism>
<dbReference type="GO" id="GO:0003995">
    <property type="term" value="F:acyl-CoA dehydrogenase activity"/>
    <property type="evidence" value="ECO:0007669"/>
    <property type="project" value="InterPro"/>
</dbReference>
<comment type="catalytic activity">
    <reaction evidence="11">
        <text>oxidized [electron-transfer flavoprotein] + hexadecanoyl-CoA + H(+) = (2E)-hexadecenoyl-CoA + reduced [electron-transfer flavoprotein]</text>
        <dbReference type="Rhea" id="RHEA:43448"/>
        <dbReference type="Rhea" id="RHEA-COMP:10685"/>
        <dbReference type="Rhea" id="RHEA-COMP:10686"/>
        <dbReference type="ChEBI" id="CHEBI:15378"/>
        <dbReference type="ChEBI" id="CHEBI:57379"/>
        <dbReference type="ChEBI" id="CHEBI:57692"/>
        <dbReference type="ChEBI" id="CHEBI:58307"/>
        <dbReference type="ChEBI" id="CHEBI:61526"/>
    </reaction>
    <physiologicalReaction direction="left-to-right" evidence="11">
        <dbReference type="Rhea" id="RHEA:43449"/>
    </physiologicalReaction>
</comment>
<dbReference type="InterPro" id="IPR046373">
    <property type="entry name" value="Acyl-CoA_Oxase/DH_mid-dom_sf"/>
</dbReference>
<dbReference type="Proteomes" id="UP001151081">
    <property type="component" value="Unassembled WGS sequence"/>
</dbReference>
<dbReference type="AlphaFoldDB" id="A0A9X3X030"/>
<evidence type="ECO:0000259" key="19">
    <source>
        <dbReference type="Pfam" id="PF21343"/>
    </source>
</evidence>
<dbReference type="Pfam" id="PF21343">
    <property type="entry name" value="ACAD9-ACADV_C"/>
    <property type="match status" value="1"/>
</dbReference>
<keyword evidence="4" id="KW-0597">Phosphoprotein</keyword>
<feature type="domain" description="Acyl-CoA dehydrogenase/oxidase C-terminal" evidence="16">
    <location>
        <begin position="258"/>
        <end position="404"/>
    </location>
</feature>
<evidence type="ECO:0000256" key="3">
    <source>
        <dbReference type="ARBA" id="ARBA00009347"/>
    </source>
</evidence>
<dbReference type="Pfam" id="PF02770">
    <property type="entry name" value="Acyl-CoA_dh_M"/>
    <property type="match status" value="1"/>
</dbReference>
<evidence type="ECO:0000313" key="20">
    <source>
        <dbReference type="EMBL" id="MDC3980350.1"/>
    </source>
</evidence>
<evidence type="ECO:0000256" key="7">
    <source>
        <dbReference type="ARBA" id="ARBA00022946"/>
    </source>
</evidence>
<dbReference type="SUPFAM" id="SSF47203">
    <property type="entry name" value="Acyl-CoA dehydrogenase C-terminal domain-like"/>
    <property type="match status" value="1"/>
</dbReference>
<evidence type="ECO:0000256" key="13">
    <source>
        <dbReference type="ARBA" id="ARBA00049140"/>
    </source>
</evidence>
<dbReference type="Pfam" id="PF02771">
    <property type="entry name" value="Acyl-CoA_dh_N"/>
    <property type="match status" value="1"/>
</dbReference>
<dbReference type="PROSITE" id="PS00072">
    <property type="entry name" value="ACYL_COA_DH_1"/>
    <property type="match status" value="1"/>
</dbReference>
<evidence type="ECO:0000256" key="9">
    <source>
        <dbReference type="ARBA" id="ARBA00023002"/>
    </source>
</evidence>
<evidence type="ECO:0000256" key="8">
    <source>
        <dbReference type="ARBA" id="ARBA00022990"/>
    </source>
</evidence>
<dbReference type="GO" id="GO:0016020">
    <property type="term" value="C:membrane"/>
    <property type="evidence" value="ECO:0007669"/>
    <property type="project" value="UniProtKB-SubCell"/>
</dbReference>
<comment type="caution">
    <text evidence="20">The sequence shown here is derived from an EMBL/GenBank/DDBJ whole genome shotgun (WGS) entry which is preliminary data.</text>
</comment>
<evidence type="ECO:0000256" key="1">
    <source>
        <dbReference type="ARBA" id="ARBA00001974"/>
    </source>
</evidence>
<dbReference type="Gene3D" id="2.40.110.10">
    <property type="entry name" value="Butyryl-CoA Dehydrogenase, subunit A, domain 2"/>
    <property type="match status" value="1"/>
</dbReference>
<protein>
    <submittedName>
        <fullName evidence="20">Acyl-CoA dehydrogenase family protein</fullName>
    </submittedName>
</protein>
<evidence type="ECO:0000256" key="12">
    <source>
        <dbReference type="ARBA" id="ARBA00049038"/>
    </source>
</evidence>
<keyword evidence="21" id="KW-1185">Reference proteome</keyword>
<feature type="domain" description="Acyl-CoA dehydrogenase/oxidase N-terminal" evidence="18">
    <location>
        <begin position="39"/>
        <end position="144"/>
    </location>
</feature>
<dbReference type="GO" id="GO:0050660">
    <property type="term" value="F:flavin adenine dinucleotide binding"/>
    <property type="evidence" value="ECO:0007669"/>
    <property type="project" value="InterPro"/>
</dbReference>
<comment type="cofactor">
    <cofactor evidence="1 15">
        <name>FAD</name>
        <dbReference type="ChEBI" id="CHEBI:57692"/>
    </cofactor>
</comment>
<dbReference type="Gene3D" id="1.20.140.10">
    <property type="entry name" value="Butyryl-CoA Dehydrogenase, subunit A, domain 3"/>
    <property type="match status" value="2"/>
</dbReference>
<dbReference type="InterPro" id="IPR036250">
    <property type="entry name" value="AcylCo_DH-like_C"/>
</dbReference>
<feature type="domain" description="ACAD9/ACADV-like C-terminal" evidence="19">
    <location>
        <begin position="456"/>
        <end position="553"/>
    </location>
</feature>
<evidence type="ECO:0000259" key="18">
    <source>
        <dbReference type="Pfam" id="PF02771"/>
    </source>
</evidence>
<comment type="catalytic activity">
    <reaction evidence="13">
        <text>eicosanoyl-CoA + oxidized [electron-transfer flavoprotein] + H(+) = (2E)-eicosenoyl-CoA + reduced [electron-transfer flavoprotein]</text>
        <dbReference type="Rhea" id="RHEA:47236"/>
        <dbReference type="Rhea" id="RHEA-COMP:10685"/>
        <dbReference type="Rhea" id="RHEA-COMP:10686"/>
        <dbReference type="ChEBI" id="CHEBI:15378"/>
        <dbReference type="ChEBI" id="CHEBI:57380"/>
        <dbReference type="ChEBI" id="CHEBI:57692"/>
        <dbReference type="ChEBI" id="CHEBI:58307"/>
        <dbReference type="ChEBI" id="CHEBI:74691"/>
    </reaction>
    <physiologicalReaction direction="left-to-right" evidence="13">
        <dbReference type="Rhea" id="RHEA:47237"/>
    </physiologicalReaction>
</comment>
<keyword evidence="6 15" id="KW-0274">FAD</keyword>
<dbReference type="EMBL" id="JAGTJJ010000002">
    <property type="protein sequence ID" value="MDC3980350.1"/>
    <property type="molecule type" value="Genomic_DNA"/>
</dbReference>
<dbReference type="InterPro" id="IPR037069">
    <property type="entry name" value="AcylCoA_DH/ox_N_sf"/>
</dbReference>
<dbReference type="InterPro" id="IPR013786">
    <property type="entry name" value="AcylCoA_DH/ox_N"/>
</dbReference>
<keyword evidence="10" id="KW-0472">Membrane</keyword>
<evidence type="ECO:0000256" key="5">
    <source>
        <dbReference type="ARBA" id="ARBA00022630"/>
    </source>
</evidence>
<dbReference type="PANTHER" id="PTHR43884:SF9">
    <property type="entry name" value="COMPLEX I ASSEMBLY FACTOR ACAD9, MITOCHONDRIAL"/>
    <property type="match status" value="1"/>
</dbReference>
<dbReference type="Gene3D" id="1.10.540.10">
    <property type="entry name" value="Acyl-CoA dehydrogenase/oxidase, N-terminal domain"/>
    <property type="match status" value="1"/>
</dbReference>